<evidence type="ECO:0000256" key="1">
    <source>
        <dbReference type="SAM" id="MobiDB-lite"/>
    </source>
</evidence>
<feature type="region of interest" description="Disordered" evidence="1">
    <location>
        <begin position="1"/>
        <end position="59"/>
    </location>
</feature>
<dbReference type="Proteomes" id="UP001386955">
    <property type="component" value="Unassembled WGS sequence"/>
</dbReference>
<evidence type="ECO:0000313" key="3">
    <source>
        <dbReference type="Proteomes" id="UP001386955"/>
    </source>
</evidence>
<feature type="compositionally biased region" description="Basic and acidic residues" evidence="1">
    <location>
        <begin position="1"/>
        <end position="13"/>
    </location>
</feature>
<reference evidence="2 3" key="1">
    <citation type="submission" date="2024-01" db="EMBL/GenBank/DDBJ databases">
        <title>The genomes of 5 underutilized Papilionoideae crops provide insights into root nodulation and disease resistanc.</title>
        <authorList>
            <person name="Jiang F."/>
        </authorList>
    </citation>
    <scope>NUCLEOTIDE SEQUENCE [LARGE SCALE GENOMIC DNA]</scope>
    <source>
        <strain evidence="2">DUOXIRENSHENG_FW03</strain>
        <tissue evidence="2">Leaves</tissue>
    </source>
</reference>
<dbReference type="AlphaFoldDB" id="A0AAN9XST2"/>
<dbReference type="EMBL" id="JAYMYS010000002">
    <property type="protein sequence ID" value="KAK7406224.1"/>
    <property type="molecule type" value="Genomic_DNA"/>
</dbReference>
<comment type="caution">
    <text evidence="2">The sequence shown here is derived from an EMBL/GenBank/DDBJ whole genome shotgun (WGS) entry which is preliminary data.</text>
</comment>
<protein>
    <submittedName>
        <fullName evidence="2">Uncharacterized protein</fullName>
    </submittedName>
</protein>
<evidence type="ECO:0000313" key="2">
    <source>
        <dbReference type="EMBL" id="KAK7406224.1"/>
    </source>
</evidence>
<name>A0AAN9XST2_PSOTE</name>
<accession>A0AAN9XST2</accession>
<keyword evidence="3" id="KW-1185">Reference proteome</keyword>
<proteinExistence type="predicted"/>
<feature type="compositionally biased region" description="Polar residues" evidence="1">
    <location>
        <begin position="42"/>
        <end position="58"/>
    </location>
</feature>
<sequence>MVLHMEEVSRGEDGESGGVGVRAHGIRGRSGCGKDEREEEPTVNQIVQQPHSNCSFDFTRNEKHRCDGTRKKGLDTEIVGLNYSMHR</sequence>
<organism evidence="2 3">
    <name type="scientific">Psophocarpus tetragonolobus</name>
    <name type="common">Winged bean</name>
    <name type="synonym">Dolichos tetragonolobus</name>
    <dbReference type="NCBI Taxonomy" id="3891"/>
    <lineage>
        <taxon>Eukaryota</taxon>
        <taxon>Viridiplantae</taxon>
        <taxon>Streptophyta</taxon>
        <taxon>Embryophyta</taxon>
        <taxon>Tracheophyta</taxon>
        <taxon>Spermatophyta</taxon>
        <taxon>Magnoliopsida</taxon>
        <taxon>eudicotyledons</taxon>
        <taxon>Gunneridae</taxon>
        <taxon>Pentapetalae</taxon>
        <taxon>rosids</taxon>
        <taxon>fabids</taxon>
        <taxon>Fabales</taxon>
        <taxon>Fabaceae</taxon>
        <taxon>Papilionoideae</taxon>
        <taxon>50 kb inversion clade</taxon>
        <taxon>NPAAA clade</taxon>
        <taxon>indigoferoid/millettioid clade</taxon>
        <taxon>Phaseoleae</taxon>
        <taxon>Psophocarpus</taxon>
    </lineage>
</organism>
<gene>
    <name evidence="2" type="ORF">VNO78_07844</name>
</gene>